<protein>
    <submittedName>
        <fullName evidence="1">Uncharacterized protein</fullName>
    </submittedName>
</protein>
<dbReference type="AlphaFoldDB" id="Q6TMT7"/>
<gene>
    <name evidence="1" type="ORF">pSCL2.4.H9.5c</name>
</gene>
<dbReference type="EMBL" id="AY392414">
    <property type="protein sequence ID" value="AAQ93536.1"/>
    <property type="molecule type" value="Genomic_DNA"/>
</dbReference>
<name>Q6TMT7_STRCL</name>
<proteinExistence type="predicted"/>
<geneLocation type="plasmid" evidence="1">
    <name>pSCL2</name>
</geneLocation>
<evidence type="ECO:0000313" key="1">
    <source>
        <dbReference type="EMBL" id="AAQ93536.1"/>
    </source>
</evidence>
<organism evidence="1">
    <name type="scientific">Streptomyces clavuligerus</name>
    <dbReference type="NCBI Taxonomy" id="1901"/>
    <lineage>
        <taxon>Bacteria</taxon>
        <taxon>Bacillati</taxon>
        <taxon>Actinomycetota</taxon>
        <taxon>Actinomycetes</taxon>
        <taxon>Kitasatosporales</taxon>
        <taxon>Streptomycetaceae</taxon>
        <taxon>Streptomyces</taxon>
    </lineage>
</organism>
<reference evidence="1" key="1">
    <citation type="submission" date="2003-09" db="EMBL/GenBank/DDBJ databases">
        <title>Characterization of pSCL2, a giant linear plasmid in Streptomyces clavuligerus.</title>
        <authorList>
            <person name="Wu W."/>
            <person name="Roy K.L."/>
        </authorList>
    </citation>
    <scope>NUCLEOTIDE SEQUENCE</scope>
    <source>
        <plasmid evidence="1">pSCL2</plasmid>
    </source>
</reference>
<sequence>MRTFVLLRRTFVVEQGACVNFEFVCWDCVVWGKPTGFWS</sequence>
<keyword evidence="1" id="KW-0614">Plasmid</keyword>
<accession>Q6TMT7</accession>